<sequence>MTCTQNTTEFRNYVIALDYDSIYIYFWYKSLLFGSSFMSSCSLRGPRCTFVSVCWRWRLYFVPCSL</sequence>
<comment type="caution">
    <text evidence="1">The sequence shown here is derived from an EMBL/GenBank/DDBJ whole genome shotgun (WGS) entry which is preliminary data.</text>
</comment>
<name>A0AAV6ZT82_ENGPU</name>
<keyword evidence="2" id="KW-1185">Reference proteome</keyword>
<organism evidence="1 2">
    <name type="scientific">Engystomops pustulosus</name>
    <name type="common">Tungara frog</name>
    <name type="synonym">Physalaemus pustulosus</name>
    <dbReference type="NCBI Taxonomy" id="76066"/>
    <lineage>
        <taxon>Eukaryota</taxon>
        <taxon>Metazoa</taxon>
        <taxon>Chordata</taxon>
        <taxon>Craniata</taxon>
        <taxon>Vertebrata</taxon>
        <taxon>Euteleostomi</taxon>
        <taxon>Amphibia</taxon>
        <taxon>Batrachia</taxon>
        <taxon>Anura</taxon>
        <taxon>Neobatrachia</taxon>
        <taxon>Hyloidea</taxon>
        <taxon>Leptodactylidae</taxon>
        <taxon>Leiuperinae</taxon>
        <taxon>Engystomops</taxon>
    </lineage>
</organism>
<evidence type="ECO:0000313" key="2">
    <source>
        <dbReference type="Proteomes" id="UP000824782"/>
    </source>
</evidence>
<reference evidence="1" key="1">
    <citation type="thesis" date="2020" institute="ProQuest LLC" country="789 East Eisenhower Parkway, Ann Arbor, MI, USA">
        <title>Comparative Genomics and Chromosome Evolution.</title>
        <authorList>
            <person name="Mudd A.B."/>
        </authorList>
    </citation>
    <scope>NUCLEOTIDE SEQUENCE</scope>
    <source>
        <strain evidence="1">237g6f4</strain>
        <tissue evidence="1">Blood</tissue>
    </source>
</reference>
<proteinExistence type="predicted"/>
<dbReference type="Proteomes" id="UP000824782">
    <property type="component" value="Unassembled WGS sequence"/>
</dbReference>
<accession>A0AAV6ZT82</accession>
<gene>
    <name evidence="1" type="ORF">GDO81_004009</name>
</gene>
<protein>
    <submittedName>
        <fullName evidence="1">Uncharacterized protein</fullName>
    </submittedName>
</protein>
<dbReference type="AlphaFoldDB" id="A0AAV6ZT82"/>
<dbReference type="EMBL" id="WNYA01000011">
    <property type="protein sequence ID" value="KAG8551208.1"/>
    <property type="molecule type" value="Genomic_DNA"/>
</dbReference>
<evidence type="ECO:0000313" key="1">
    <source>
        <dbReference type="EMBL" id="KAG8551208.1"/>
    </source>
</evidence>